<reference evidence="5 6" key="1">
    <citation type="submission" date="2019-03" db="EMBL/GenBank/DDBJ databases">
        <title>Genomic Encyclopedia of Type Strains, Phase IV (KMG-IV): sequencing the most valuable type-strain genomes for metagenomic binning, comparative biology and taxonomic classification.</title>
        <authorList>
            <person name="Goeker M."/>
        </authorList>
    </citation>
    <scope>NUCLEOTIDE SEQUENCE [LARGE SCALE GENOMIC DNA]</scope>
    <source>
        <strain evidence="5 6">DSM 45361</strain>
    </source>
</reference>
<dbReference type="PROSITE" id="PS00041">
    <property type="entry name" value="HTH_ARAC_FAMILY_1"/>
    <property type="match status" value="1"/>
</dbReference>
<dbReference type="SMART" id="SM00342">
    <property type="entry name" value="HTH_ARAC"/>
    <property type="match status" value="1"/>
</dbReference>
<keyword evidence="2 5" id="KW-0238">DNA-binding</keyword>
<dbReference type="EMBL" id="SNXZ01000011">
    <property type="protein sequence ID" value="TDP89976.1"/>
    <property type="molecule type" value="Genomic_DNA"/>
</dbReference>
<dbReference type="InterPro" id="IPR018062">
    <property type="entry name" value="HTH_AraC-typ_CS"/>
</dbReference>
<comment type="caution">
    <text evidence="5">The sequence shown here is derived from an EMBL/GenBank/DDBJ whole genome shotgun (WGS) entry which is preliminary data.</text>
</comment>
<evidence type="ECO:0000259" key="4">
    <source>
        <dbReference type="PROSITE" id="PS01124"/>
    </source>
</evidence>
<dbReference type="Proteomes" id="UP000295444">
    <property type="component" value="Unassembled WGS sequence"/>
</dbReference>
<dbReference type="Pfam" id="PF12833">
    <property type="entry name" value="HTH_18"/>
    <property type="match status" value="1"/>
</dbReference>
<dbReference type="AlphaFoldDB" id="A0A4R6RV59"/>
<name>A0A4R6RV59_LABRH</name>
<gene>
    <name evidence="5" type="ORF">EV186_111102</name>
</gene>
<evidence type="ECO:0000313" key="5">
    <source>
        <dbReference type="EMBL" id="TDP89976.1"/>
    </source>
</evidence>
<sequence length="293" mass="31722">MDVVSDAITVMRSGTPESGRRVARRQWRMRFAPYDGAGFHVLLRGSCRLYPPSGAPVLLNVGDVVLLPHGSGHDLASDDAPAEAVPFERWSPTESDVDGPVVSELLCGKYRTDPSRAHPLLAELPDVVHVPAGAGRHPSLRAAVDLLGGEVEQALPGRDAALPGLLDLLLVYVLRAWLADRPSGWSQALADPVVASALRVLHEDPAHPWSVETLGAQVGLSRAALARRFTALVGRPPMNYLAWWRLTSAARLLRESDRPLSTVAEQVGYRSVFAFSHAFKRQFGVAPGQYRAS</sequence>
<dbReference type="InterPro" id="IPR018060">
    <property type="entry name" value="HTH_AraC"/>
</dbReference>
<evidence type="ECO:0000256" key="2">
    <source>
        <dbReference type="ARBA" id="ARBA00023125"/>
    </source>
</evidence>
<organism evidence="5 6">
    <name type="scientific">Labedaea rhizosphaerae</name>
    <dbReference type="NCBI Taxonomy" id="598644"/>
    <lineage>
        <taxon>Bacteria</taxon>
        <taxon>Bacillati</taxon>
        <taxon>Actinomycetota</taxon>
        <taxon>Actinomycetes</taxon>
        <taxon>Pseudonocardiales</taxon>
        <taxon>Pseudonocardiaceae</taxon>
        <taxon>Labedaea</taxon>
    </lineage>
</organism>
<keyword evidence="6" id="KW-1185">Reference proteome</keyword>
<evidence type="ECO:0000256" key="3">
    <source>
        <dbReference type="ARBA" id="ARBA00023163"/>
    </source>
</evidence>
<protein>
    <submittedName>
        <fullName evidence="5">AraC-like DNA-binding protein</fullName>
    </submittedName>
</protein>
<dbReference type="InterPro" id="IPR009057">
    <property type="entry name" value="Homeodomain-like_sf"/>
</dbReference>
<feature type="domain" description="HTH araC/xylS-type" evidence="4">
    <location>
        <begin position="195"/>
        <end position="293"/>
    </location>
</feature>
<dbReference type="SUPFAM" id="SSF46689">
    <property type="entry name" value="Homeodomain-like"/>
    <property type="match status" value="2"/>
</dbReference>
<dbReference type="PANTHER" id="PTHR46796">
    <property type="entry name" value="HTH-TYPE TRANSCRIPTIONAL ACTIVATOR RHAS-RELATED"/>
    <property type="match status" value="1"/>
</dbReference>
<keyword evidence="1" id="KW-0805">Transcription regulation</keyword>
<dbReference type="GO" id="GO:0043565">
    <property type="term" value="F:sequence-specific DNA binding"/>
    <property type="evidence" value="ECO:0007669"/>
    <property type="project" value="InterPro"/>
</dbReference>
<dbReference type="InterPro" id="IPR032783">
    <property type="entry name" value="AraC_lig"/>
</dbReference>
<accession>A0A4R6RV59</accession>
<evidence type="ECO:0000256" key="1">
    <source>
        <dbReference type="ARBA" id="ARBA00023015"/>
    </source>
</evidence>
<dbReference type="PRINTS" id="PR00032">
    <property type="entry name" value="HTHARAC"/>
</dbReference>
<evidence type="ECO:0000313" key="6">
    <source>
        <dbReference type="Proteomes" id="UP000295444"/>
    </source>
</evidence>
<dbReference type="OrthoDB" id="241790at2"/>
<dbReference type="Pfam" id="PF12852">
    <property type="entry name" value="Cupin_6"/>
    <property type="match status" value="1"/>
</dbReference>
<dbReference type="Gene3D" id="1.10.10.60">
    <property type="entry name" value="Homeodomain-like"/>
    <property type="match status" value="2"/>
</dbReference>
<dbReference type="PANTHER" id="PTHR46796:SF13">
    <property type="entry name" value="HTH-TYPE TRANSCRIPTIONAL ACTIVATOR RHAS"/>
    <property type="match status" value="1"/>
</dbReference>
<dbReference type="PROSITE" id="PS01124">
    <property type="entry name" value="HTH_ARAC_FAMILY_2"/>
    <property type="match status" value="1"/>
</dbReference>
<dbReference type="RefSeq" id="WP_133854251.1">
    <property type="nucleotide sequence ID" value="NZ_SNXZ01000011.1"/>
</dbReference>
<dbReference type="GO" id="GO:0003700">
    <property type="term" value="F:DNA-binding transcription factor activity"/>
    <property type="evidence" value="ECO:0007669"/>
    <property type="project" value="InterPro"/>
</dbReference>
<dbReference type="InterPro" id="IPR050204">
    <property type="entry name" value="AraC_XylS_family_regulators"/>
</dbReference>
<proteinExistence type="predicted"/>
<keyword evidence="3" id="KW-0804">Transcription</keyword>
<dbReference type="InterPro" id="IPR020449">
    <property type="entry name" value="Tscrpt_reg_AraC-type_HTH"/>
</dbReference>